<dbReference type="CDD" id="cd09917">
    <property type="entry name" value="F-box_SF"/>
    <property type="match status" value="1"/>
</dbReference>
<dbReference type="EMBL" id="JAAAHY010000482">
    <property type="protein sequence ID" value="KAF9963281.1"/>
    <property type="molecule type" value="Genomic_DNA"/>
</dbReference>
<dbReference type="OrthoDB" id="630895at2759"/>
<name>A0A9P6J5W1_MORAP</name>
<organism evidence="2 3">
    <name type="scientific">Mortierella alpina</name>
    <name type="common">Oleaginous fungus</name>
    <name type="synonym">Mortierella renispora</name>
    <dbReference type="NCBI Taxonomy" id="64518"/>
    <lineage>
        <taxon>Eukaryota</taxon>
        <taxon>Fungi</taxon>
        <taxon>Fungi incertae sedis</taxon>
        <taxon>Mucoromycota</taxon>
        <taxon>Mortierellomycotina</taxon>
        <taxon>Mortierellomycetes</taxon>
        <taxon>Mortierellales</taxon>
        <taxon>Mortierellaceae</taxon>
        <taxon>Mortierella</taxon>
    </lineage>
</organism>
<protein>
    <recommendedName>
        <fullName evidence="4">F-box domain-containing protein</fullName>
    </recommendedName>
</protein>
<evidence type="ECO:0000256" key="1">
    <source>
        <dbReference type="SAM" id="MobiDB-lite"/>
    </source>
</evidence>
<dbReference type="AlphaFoldDB" id="A0A9P6J5W1"/>
<dbReference type="InterPro" id="IPR032675">
    <property type="entry name" value="LRR_dom_sf"/>
</dbReference>
<accession>A0A9P6J5W1</accession>
<evidence type="ECO:0008006" key="4">
    <source>
        <dbReference type="Google" id="ProtNLM"/>
    </source>
</evidence>
<evidence type="ECO:0000313" key="2">
    <source>
        <dbReference type="EMBL" id="KAF9963281.1"/>
    </source>
</evidence>
<proteinExistence type="predicted"/>
<evidence type="ECO:0000313" key="3">
    <source>
        <dbReference type="Proteomes" id="UP000738359"/>
    </source>
</evidence>
<sequence>MSRLLPQTREHTAARLAPEIVLHILSFLDHQDHPSRLLPILTLCKSWARLALELIYEQPVLTLDDLESFITTLQLQDRLQNGQLPFWDANCSTADAYVGDTRTSLGIDYRAMIKKPCRIVGCVAHPTKEDLTQLWDLQTLLWTVPTFSKERSSCKPTHEQDTTSSPLLSPPSSGNSSCPESSHISAPPSPTSPTHSSSSSMDSPFPATPRSYSPLQTPSKIVLVRRKKAAPPSGPVVMLLELSVAFTDTMLYILRKVPGMALRKIHYRSLLDASLMEIVENQLPYLNEIVLSRPPGRPDDFTAFAQLLSNSKRLTVLRFDQCTGVGATLLSIFAQACGDSLETLQIHQPATFRPHGPHAFFPVDSPEAWDDTFPSAMAEVELESTRRSYPLLAPGQTCSKCGLLESSAETSTSGDENEVEGLGISQGEGVVPVEDGPALLPAQGNSLAQSEPESIMDLAMPTFADHCPRLAHLALNRLTWLSDSGLAGFRPPATRSLQPVAMQSATDRKHQERRRGLTSISILDSYYGSALTIEGVLDLCGPELETLVLDRKSCWKRRRSEGLQHCCVSCQHKAWLEQERLCCMSSGDRLIWGLLQKRAPECVRHLQKLVLVEHWVSVAHLRAAMERWVLTLRVLSLRLFKCSDERLKPWLCVGETLAQTAMDGRS</sequence>
<reference evidence="2" key="1">
    <citation type="journal article" date="2020" name="Fungal Divers.">
        <title>Resolving the Mortierellaceae phylogeny through synthesis of multi-gene phylogenetics and phylogenomics.</title>
        <authorList>
            <person name="Vandepol N."/>
            <person name="Liber J."/>
            <person name="Desiro A."/>
            <person name="Na H."/>
            <person name="Kennedy M."/>
            <person name="Barry K."/>
            <person name="Grigoriev I.V."/>
            <person name="Miller A.N."/>
            <person name="O'Donnell K."/>
            <person name="Stajich J.E."/>
            <person name="Bonito G."/>
        </authorList>
    </citation>
    <scope>NUCLEOTIDE SEQUENCE</scope>
    <source>
        <strain evidence="2">CK1249</strain>
    </source>
</reference>
<keyword evidence="3" id="KW-1185">Reference proteome</keyword>
<feature type="compositionally biased region" description="Low complexity" evidence="1">
    <location>
        <begin position="164"/>
        <end position="205"/>
    </location>
</feature>
<dbReference type="SUPFAM" id="SSF52047">
    <property type="entry name" value="RNI-like"/>
    <property type="match status" value="1"/>
</dbReference>
<dbReference type="Gene3D" id="3.80.10.10">
    <property type="entry name" value="Ribonuclease Inhibitor"/>
    <property type="match status" value="1"/>
</dbReference>
<comment type="caution">
    <text evidence="2">The sequence shown here is derived from an EMBL/GenBank/DDBJ whole genome shotgun (WGS) entry which is preliminary data.</text>
</comment>
<feature type="compositionally biased region" description="Basic and acidic residues" evidence="1">
    <location>
        <begin position="151"/>
        <end position="161"/>
    </location>
</feature>
<gene>
    <name evidence="2" type="ORF">BGZ70_007519</name>
</gene>
<dbReference type="Proteomes" id="UP000738359">
    <property type="component" value="Unassembled WGS sequence"/>
</dbReference>
<feature type="region of interest" description="Disordered" evidence="1">
    <location>
        <begin position="151"/>
        <end position="213"/>
    </location>
</feature>